<reference evidence="2" key="2">
    <citation type="submission" date="2023-01" db="EMBL/GenBank/DDBJ databases">
        <authorList>
            <person name="Uljanovas D."/>
        </authorList>
    </citation>
    <scope>NUCLEOTIDE SEQUENCE</scope>
    <source>
        <strain evidence="2">W48</strain>
    </source>
</reference>
<reference evidence="2" key="1">
    <citation type="journal article" date="2023" name="Microorganisms">
        <title>Genomic Characterization of Arcobacter butzleri Strains Isolated from Various Sources in Lithuania.</title>
        <authorList>
            <person name="Uljanovas D."/>
            <person name="Golz G."/>
            <person name="Fleischmann S."/>
            <person name="Kudirkiene E."/>
            <person name="Kasetiene N."/>
            <person name="Grineviciene A."/>
            <person name="Tamuleviciene E."/>
            <person name="Aksomaitiene J."/>
            <person name="Alter T."/>
            <person name="Malakauskas M."/>
        </authorList>
    </citation>
    <scope>NUCLEOTIDE SEQUENCE</scope>
    <source>
        <strain evidence="2">W48</strain>
    </source>
</reference>
<feature type="transmembrane region" description="Helical" evidence="1">
    <location>
        <begin position="347"/>
        <end position="376"/>
    </location>
</feature>
<name>A0AAW7Q4D3_9BACT</name>
<comment type="caution">
    <text evidence="2">The sequence shown here is derived from an EMBL/GenBank/DDBJ whole genome shotgun (WGS) entry which is preliminary data.</text>
</comment>
<feature type="transmembrane region" description="Helical" evidence="1">
    <location>
        <begin position="164"/>
        <end position="186"/>
    </location>
</feature>
<feature type="transmembrane region" description="Helical" evidence="1">
    <location>
        <begin position="234"/>
        <end position="257"/>
    </location>
</feature>
<dbReference type="Proteomes" id="UP001170713">
    <property type="component" value="Unassembled WGS sequence"/>
</dbReference>
<organism evidence="2 3">
    <name type="scientific">Aliarcobacter butzleri</name>
    <dbReference type="NCBI Taxonomy" id="28197"/>
    <lineage>
        <taxon>Bacteria</taxon>
        <taxon>Pseudomonadati</taxon>
        <taxon>Campylobacterota</taxon>
        <taxon>Epsilonproteobacteria</taxon>
        <taxon>Campylobacterales</taxon>
        <taxon>Arcobacteraceae</taxon>
        <taxon>Aliarcobacter</taxon>
    </lineage>
</organism>
<evidence type="ECO:0008006" key="4">
    <source>
        <dbReference type="Google" id="ProtNLM"/>
    </source>
</evidence>
<gene>
    <name evidence="2" type="ORF">PJV88_06780</name>
</gene>
<feature type="transmembrane region" description="Helical" evidence="1">
    <location>
        <begin position="321"/>
        <end position="341"/>
    </location>
</feature>
<proteinExistence type="predicted"/>
<evidence type="ECO:0000313" key="3">
    <source>
        <dbReference type="Proteomes" id="UP001170713"/>
    </source>
</evidence>
<feature type="transmembrane region" description="Helical" evidence="1">
    <location>
        <begin position="198"/>
        <end position="222"/>
    </location>
</feature>
<evidence type="ECO:0000313" key="2">
    <source>
        <dbReference type="EMBL" id="MDN5114344.1"/>
    </source>
</evidence>
<dbReference type="AlphaFoldDB" id="A0AAW7Q4D3"/>
<feature type="transmembrane region" description="Helical" evidence="1">
    <location>
        <begin position="88"/>
        <end position="105"/>
    </location>
</feature>
<feature type="transmembrane region" description="Helical" evidence="1">
    <location>
        <begin position="112"/>
        <end position="133"/>
    </location>
</feature>
<feature type="transmembrane region" description="Helical" evidence="1">
    <location>
        <begin position="30"/>
        <end position="51"/>
    </location>
</feature>
<sequence length="393" mass="45957">MYLSYKFSKQIIFTALFAITVFFLTRQVPYNNYSFIMNITLLLFIVLSFFSNKIDIKEFDKKLINIFGIFLSTLLLYSILIAENDINHALKFYIILTLLFLTYFIKGNKAYIDVFLILITLQAIVVIGIFIFMSLNFDLTTYLPIRKYFELNEWGDVYTFDGNFWYVKIRGNALLPIGFFISILYLSGYKRIFVSGMILLACIFSNTAFLLAIGIFLMGLIFLKLHSINKKVYLLLFLLLTGILFSFMTINFNIDLFSAKESSMRTRYDQFSVLVNDLFSHNITSLFGTGLGHTIDIVSSIRDYRGDIYFELQTLYIANQLGLIFFLFYFIGHFVLALIHIKRYELLFVYVCYLIYAFSNPYVFDTNHFVVIVLLLSLRKVFDEKNILNTRSI</sequence>
<keyword evidence="1" id="KW-0472">Membrane</keyword>
<dbReference type="RefSeq" id="WP_301342925.1">
    <property type="nucleotide sequence ID" value="NZ_JAQJJC010000008.1"/>
</dbReference>
<feature type="transmembrane region" description="Helical" evidence="1">
    <location>
        <begin position="7"/>
        <end position="24"/>
    </location>
</feature>
<evidence type="ECO:0000256" key="1">
    <source>
        <dbReference type="SAM" id="Phobius"/>
    </source>
</evidence>
<dbReference type="EMBL" id="JAQJJC010000008">
    <property type="protein sequence ID" value="MDN5114344.1"/>
    <property type="molecule type" value="Genomic_DNA"/>
</dbReference>
<protein>
    <recommendedName>
        <fullName evidence="4">O-antigen ligase domain-containing protein</fullName>
    </recommendedName>
</protein>
<keyword evidence="1" id="KW-0812">Transmembrane</keyword>
<feature type="transmembrane region" description="Helical" evidence="1">
    <location>
        <begin position="63"/>
        <end position="82"/>
    </location>
</feature>
<accession>A0AAW7Q4D3</accession>
<keyword evidence="1" id="KW-1133">Transmembrane helix</keyword>